<gene>
    <name evidence="3" type="ORF">C7455_10852</name>
</gene>
<dbReference type="OrthoDB" id="9799053at2"/>
<organism evidence="3 4">
    <name type="scientific">Roseicyclus mahoneyensis</name>
    <dbReference type="NCBI Taxonomy" id="164332"/>
    <lineage>
        <taxon>Bacteria</taxon>
        <taxon>Pseudomonadati</taxon>
        <taxon>Pseudomonadota</taxon>
        <taxon>Alphaproteobacteria</taxon>
        <taxon>Rhodobacterales</taxon>
        <taxon>Roseobacteraceae</taxon>
        <taxon>Roseicyclus</taxon>
    </lineage>
</organism>
<dbReference type="PANTHER" id="PTHR40943">
    <property type="entry name" value="CYTOPLASMIC PROTEIN-RELATED"/>
    <property type="match status" value="1"/>
</dbReference>
<dbReference type="InterPro" id="IPR014710">
    <property type="entry name" value="RmlC-like_jellyroll"/>
</dbReference>
<reference evidence="3 4" key="1">
    <citation type="submission" date="2018-05" db="EMBL/GenBank/DDBJ databases">
        <title>Genomic Encyclopedia of Type Strains, Phase IV (KMG-IV): sequencing the most valuable type-strain genomes for metagenomic binning, comparative biology and taxonomic classification.</title>
        <authorList>
            <person name="Goeker M."/>
        </authorList>
    </citation>
    <scope>NUCLEOTIDE SEQUENCE [LARGE SCALE GENOMIC DNA]</scope>
    <source>
        <strain evidence="3 4">DSM 16097</strain>
    </source>
</reference>
<dbReference type="InterPro" id="IPR008579">
    <property type="entry name" value="UGlyAH_Cupin_dom"/>
</dbReference>
<evidence type="ECO:0000259" key="2">
    <source>
        <dbReference type="Pfam" id="PF05899"/>
    </source>
</evidence>
<protein>
    <recommendedName>
        <fullName evidence="2">(S)-ureidoglycine aminohydrolase cupin domain-containing protein</fullName>
    </recommendedName>
</protein>
<dbReference type="SUPFAM" id="SSF51182">
    <property type="entry name" value="RmlC-like cupins"/>
    <property type="match status" value="1"/>
</dbReference>
<dbReference type="PANTHER" id="PTHR40943:SF1">
    <property type="entry name" value="CYTOPLASMIC PROTEIN"/>
    <property type="match status" value="1"/>
</dbReference>
<dbReference type="AlphaFoldDB" id="A0A316GGK9"/>
<accession>A0A316GGK9</accession>
<dbReference type="InterPro" id="IPR011051">
    <property type="entry name" value="RmlC_Cupin_sf"/>
</dbReference>
<dbReference type="CDD" id="cd02227">
    <property type="entry name" value="cupin_TM1112-like"/>
    <property type="match status" value="1"/>
</dbReference>
<name>A0A316GGK9_9RHOB</name>
<evidence type="ECO:0000313" key="3">
    <source>
        <dbReference type="EMBL" id="PWK59285.1"/>
    </source>
</evidence>
<comment type="caution">
    <text evidence="3">The sequence shown here is derived from an EMBL/GenBank/DDBJ whole genome shotgun (WGS) entry which is preliminary data.</text>
</comment>
<evidence type="ECO:0000256" key="1">
    <source>
        <dbReference type="SAM" id="MobiDB-lite"/>
    </source>
</evidence>
<dbReference type="RefSeq" id="WP_109669638.1">
    <property type="nucleotide sequence ID" value="NZ_QGGW01000008.1"/>
</dbReference>
<dbReference type="Gene3D" id="2.60.120.10">
    <property type="entry name" value="Jelly Rolls"/>
    <property type="match status" value="1"/>
</dbReference>
<sequence>MSFVRPVRPDGQPEVSRPDPARLIAGDPEHRTWLTDEAPGLWCGVWQSTPGTWRVIYDEWEYFRLTEGVSILTRDGGAPIRLVAGDAWVIRPGFTGTWDVVETTTKDFVIRL</sequence>
<dbReference type="EMBL" id="QGGW01000008">
    <property type="protein sequence ID" value="PWK59285.1"/>
    <property type="molecule type" value="Genomic_DNA"/>
</dbReference>
<evidence type="ECO:0000313" key="4">
    <source>
        <dbReference type="Proteomes" id="UP000245708"/>
    </source>
</evidence>
<keyword evidence="4" id="KW-1185">Reference proteome</keyword>
<feature type="domain" description="(S)-ureidoglycine aminohydrolase cupin" evidence="2">
    <location>
        <begin position="43"/>
        <end position="108"/>
    </location>
</feature>
<feature type="region of interest" description="Disordered" evidence="1">
    <location>
        <begin position="1"/>
        <end position="22"/>
    </location>
</feature>
<proteinExistence type="predicted"/>
<dbReference type="Proteomes" id="UP000245708">
    <property type="component" value="Unassembled WGS sequence"/>
</dbReference>
<dbReference type="Pfam" id="PF05899">
    <property type="entry name" value="Cupin_3"/>
    <property type="match status" value="1"/>
</dbReference>